<comment type="similarity">
    <text evidence="2">Belongs to the GSP E family.</text>
</comment>
<keyword evidence="4" id="KW-0547">Nucleotide-binding</keyword>
<name>A0A2I7N9G1_9NEIS</name>
<dbReference type="Gene3D" id="3.30.300.160">
    <property type="entry name" value="Type II secretion system, protein E, N-terminal domain"/>
    <property type="match status" value="1"/>
</dbReference>
<dbReference type="PANTHER" id="PTHR30258:SF1">
    <property type="entry name" value="PROTEIN TRANSPORT PROTEIN HOFB HOMOLOG"/>
    <property type="match status" value="1"/>
</dbReference>
<dbReference type="InterPro" id="IPR007831">
    <property type="entry name" value="T2SS_GspE_N"/>
</dbReference>
<dbReference type="InterPro" id="IPR013374">
    <property type="entry name" value="ATPase_typ4_pilus-assembl_PilB"/>
</dbReference>
<protein>
    <submittedName>
        <fullName evidence="7">Type IV-A pilus assembly ATPase PilB</fullName>
    </submittedName>
</protein>
<comment type="subcellular location">
    <subcellularLocation>
        <location evidence="1">Cytoplasm</location>
    </subcellularLocation>
</comment>
<dbReference type="Proteomes" id="UP000236655">
    <property type="component" value="Chromosome"/>
</dbReference>
<dbReference type="SUPFAM" id="SSF160246">
    <property type="entry name" value="EspE N-terminal domain-like"/>
    <property type="match status" value="1"/>
</dbReference>
<evidence type="ECO:0000313" key="7">
    <source>
        <dbReference type="EMBL" id="AUR53086.1"/>
    </source>
</evidence>
<dbReference type="AlphaFoldDB" id="A0A2I7N9G1"/>
<sequence length="564" mass="62300">MPVNSGIFTILEQSGLISDPESKAAFELVNRERISVISAVIRVKPELTTIQILMVLSKFYGIPVLDIDAYNLEFMPKNLLPVDFIIEHKVIPLFSRNKRLKLGVIDPTQKEIFADIAFKTGLAIDLILLEEKQLQQVINQNSTNYFKTINLDEDALQGVEFADTFPDSDMVNSGDDDQPIVKFVHKMIFDAVQVGASDIHFEPYEKVYRVRYRIDGVLSEVTTPPVALKEKIAARIKVVSKLDISEKRVPQDGRLRLALSQNQIIDFRVSTLPTSYGEKIVLRILDRSAASLGIEALGFEPEQKRVIMDTISRPYGMALVTGPTGSGKTVTLYTCLNLLNDASKNISTAEDPIEIPIGGINQVAINEKTGLTFGVALRAFLRQDPDVIMVGEIRDLDTAEMAIKAAQTGHLVLSTLHTNNAPAALTRLVSMGVPTYNVGDAILTIIAQRLVRKLCPNCKRHGKFDKETLIMAGFSEELVNSGWQPYVAVGCYLCHNTGYKGRIGVFEVMAISDELKRLILTGATSVELADQARKEGVLNLRQSGLEKVRQGVTSLSEVEANTNE</sequence>
<dbReference type="EMBL" id="CP024847">
    <property type="protein sequence ID" value="AUR53086.1"/>
    <property type="molecule type" value="Genomic_DNA"/>
</dbReference>
<dbReference type="InterPro" id="IPR001482">
    <property type="entry name" value="T2SS/T4SS_dom"/>
</dbReference>
<evidence type="ECO:0000256" key="2">
    <source>
        <dbReference type="ARBA" id="ARBA00006611"/>
    </source>
</evidence>
<evidence type="ECO:0000259" key="6">
    <source>
        <dbReference type="PROSITE" id="PS00662"/>
    </source>
</evidence>
<keyword evidence="8" id="KW-1185">Reference proteome</keyword>
<dbReference type="GO" id="GO:0016887">
    <property type="term" value="F:ATP hydrolysis activity"/>
    <property type="evidence" value="ECO:0007669"/>
    <property type="project" value="InterPro"/>
</dbReference>
<keyword evidence="3" id="KW-0963">Cytoplasm</keyword>
<dbReference type="FunFam" id="3.30.450.90:FF:000001">
    <property type="entry name" value="Type II secretion system ATPase GspE"/>
    <property type="match status" value="1"/>
</dbReference>
<dbReference type="KEGG" id="nba:CUN60_12570"/>
<dbReference type="SUPFAM" id="SSF52540">
    <property type="entry name" value="P-loop containing nucleoside triphosphate hydrolases"/>
    <property type="match status" value="1"/>
</dbReference>
<evidence type="ECO:0000256" key="4">
    <source>
        <dbReference type="ARBA" id="ARBA00022741"/>
    </source>
</evidence>
<evidence type="ECO:0000256" key="5">
    <source>
        <dbReference type="ARBA" id="ARBA00022840"/>
    </source>
</evidence>
<organism evidence="7 8">
    <name type="scientific">Aquella oligotrophica</name>
    <dbReference type="NCBI Taxonomy" id="2067065"/>
    <lineage>
        <taxon>Bacteria</taxon>
        <taxon>Pseudomonadati</taxon>
        <taxon>Pseudomonadota</taxon>
        <taxon>Betaproteobacteria</taxon>
        <taxon>Neisseriales</taxon>
        <taxon>Neisseriaceae</taxon>
        <taxon>Aquella</taxon>
    </lineage>
</organism>
<dbReference type="RefSeq" id="WP_102952372.1">
    <property type="nucleotide sequence ID" value="NZ_CP024847.1"/>
</dbReference>
<evidence type="ECO:0000256" key="3">
    <source>
        <dbReference type="ARBA" id="ARBA00022490"/>
    </source>
</evidence>
<dbReference type="InterPro" id="IPR027417">
    <property type="entry name" value="P-loop_NTPase"/>
</dbReference>
<dbReference type="PANTHER" id="PTHR30258">
    <property type="entry name" value="TYPE II SECRETION SYSTEM PROTEIN GSPE-RELATED"/>
    <property type="match status" value="1"/>
</dbReference>
<dbReference type="Pfam" id="PF05157">
    <property type="entry name" value="MshEN"/>
    <property type="match status" value="1"/>
</dbReference>
<gene>
    <name evidence="7" type="primary">pilB</name>
    <name evidence="7" type="ORF">CUN60_12570</name>
</gene>
<dbReference type="NCBIfam" id="TIGR02538">
    <property type="entry name" value="type_IV_pilB"/>
    <property type="match status" value="1"/>
</dbReference>
<dbReference type="InterPro" id="IPR037257">
    <property type="entry name" value="T2SS_E_N_sf"/>
</dbReference>
<reference evidence="8" key="1">
    <citation type="submission" date="2017-11" db="EMBL/GenBank/DDBJ databases">
        <authorList>
            <person name="Chan K.G."/>
            <person name="Lee L.S."/>
        </authorList>
    </citation>
    <scope>NUCLEOTIDE SEQUENCE [LARGE SCALE GENOMIC DNA]</scope>
    <source>
        <strain evidence="8">DSM 100970</strain>
    </source>
</reference>
<dbReference type="Pfam" id="PF00437">
    <property type="entry name" value="T2SSE"/>
    <property type="match status" value="1"/>
</dbReference>
<feature type="domain" description="Bacterial type II secretion system protein E" evidence="6">
    <location>
        <begin position="381"/>
        <end position="395"/>
    </location>
</feature>
<dbReference type="FunFam" id="3.40.50.300:FF:000398">
    <property type="entry name" value="Type IV pilus assembly ATPase PilB"/>
    <property type="match status" value="1"/>
</dbReference>
<evidence type="ECO:0000313" key="8">
    <source>
        <dbReference type="Proteomes" id="UP000236655"/>
    </source>
</evidence>
<dbReference type="GO" id="GO:0009297">
    <property type="term" value="P:pilus assembly"/>
    <property type="evidence" value="ECO:0007669"/>
    <property type="project" value="InterPro"/>
</dbReference>
<dbReference type="GO" id="GO:0005886">
    <property type="term" value="C:plasma membrane"/>
    <property type="evidence" value="ECO:0007669"/>
    <property type="project" value="TreeGrafter"/>
</dbReference>
<dbReference type="PROSITE" id="PS00662">
    <property type="entry name" value="T2SP_E"/>
    <property type="match status" value="1"/>
</dbReference>
<dbReference type="OrthoDB" id="5790493at2"/>
<evidence type="ECO:0000256" key="1">
    <source>
        <dbReference type="ARBA" id="ARBA00004496"/>
    </source>
</evidence>
<proteinExistence type="inferred from homology"/>
<dbReference type="Gene3D" id="3.40.50.300">
    <property type="entry name" value="P-loop containing nucleotide triphosphate hydrolases"/>
    <property type="match status" value="1"/>
</dbReference>
<dbReference type="GO" id="GO:0005524">
    <property type="term" value="F:ATP binding"/>
    <property type="evidence" value="ECO:0007669"/>
    <property type="project" value="UniProtKB-KW"/>
</dbReference>
<dbReference type="CDD" id="cd01129">
    <property type="entry name" value="PulE-GspE-like"/>
    <property type="match status" value="1"/>
</dbReference>
<dbReference type="GO" id="GO:0005737">
    <property type="term" value="C:cytoplasm"/>
    <property type="evidence" value="ECO:0007669"/>
    <property type="project" value="UniProtKB-SubCell"/>
</dbReference>
<accession>A0A2I7N9G1</accession>
<keyword evidence="5" id="KW-0067">ATP-binding</keyword>
<dbReference type="Gene3D" id="3.30.450.90">
    <property type="match status" value="1"/>
</dbReference>